<feature type="region of interest" description="Disordered" evidence="3">
    <location>
        <begin position="208"/>
        <end position="270"/>
    </location>
</feature>
<dbReference type="Pfam" id="PF00560">
    <property type="entry name" value="LRR_1"/>
    <property type="match status" value="2"/>
</dbReference>
<protein>
    <submittedName>
        <fullName evidence="5">LRR receptor-like serine threonine-protein kinase</fullName>
    </submittedName>
</protein>
<gene>
    <name evidence="5" type="ORF">SEMRO_52_G030880.1</name>
</gene>
<feature type="compositionally biased region" description="Basic and acidic residues" evidence="3">
    <location>
        <begin position="7"/>
        <end position="24"/>
    </location>
</feature>
<evidence type="ECO:0000256" key="3">
    <source>
        <dbReference type="SAM" id="MobiDB-lite"/>
    </source>
</evidence>
<dbReference type="EMBL" id="CAICTM010000051">
    <property type="protein sequence ID" value="CAB9499025.1"/>
    <property type="molecule type" value="Genomic_DNA"/>
</dbReference>
<keyword evidence="6" id="KW-1185">Reference proteome</keyword>
<feature type="compositionally biased region" description="Polar residues" evidence="3">
    <location>
        <begin position="230"/>
        <end position="251"/>
    </location>
</feature>
<dbReference type="FunFam" id="3.80.10.10:FF:000041">
    <property type="entry name" value="LRR receptor-like serine/threonine-protein kinase ERECTA"/>
    <property type="match status" value="2"/>
</dbReference>
<dbReference type="Gene3D" id="3.80.10.10">
    <property type="entry name" value="Ribonuclease Inhibitor"/>
    <property type="match status" value="1"/>
</dbReference>
<dbReference type="InterPro" id="IPR052595">
    <property type="entry name" value="LRRC69/RLP"/>
</dbReference>
<dbReference type="InterPro" id="IPR001611">
    <property type="entry name" value="Leu-rich_rpt"/>
</dbReference>
<dbReference type="PANTHER" id="PTHR48057:SF7">
    <property type="entry name" value="LEUCINE-RICH REPEAT SERINE_THREONINE-PROTEIN KINASE 1"/>
    <property type="match status" value="1"/>
</dbReference>
<keyword evidence="4" id="KW-1133">Transmembrane helix</keyword>
<dbReference type="InterPro" id="IPR032675">
    <property type="entry name" value="LRR_dom_sf"/>
</dbReference>
<feature type="transmembrane region" description="Helical" evidence="4">
    <location>
        <begin position="279"/>
        <end position="301"/>
    </location>
</feature>
<proteinExistence type="predicted"/>
<keyword evidence="4" id="KW-0812">Transmembrane</keyword>
<dbReference type="PANTHER" id="PTHR48057">
    <property type="entry name" value="LEUCINE-RICH REPEAT SERINE/THREONINE-PROTEIN KINASE 1"/>
    <property type="match status" value="1"/>
</dbReference>
<feature type="region of interest" description="Disordered" evidence="3">
    <location>
        <begin position="1"/>
        <end position="24"/>
    </location>
</feature>
<dbReference type="OrthoDB" id="38453at2759"/>
<keyword evidence="4" id="KW-0472">Membrane</keyword>
<evidence type="ECO:0000256" key="1">
    <source>
        <dbReference type="ARBA" id="ARBA00022614"/>
    </source>
</evidence>
<evidence type="ECO:0000313" key="6">
    <source>
        <dbReference type="Proteomes" id="UP001153069"/>
    </source>
</evidence>
<evidence type="ECO:0000256" key="2">
    <source>
        <dbReference type="ARBA" id="ARBA00022737"/>
    </source>
</evidence>
<name>A0A9N8DEI2_9STRA</name>
<reference evidence="5" key="1">
    <citation type="submission" date="2020-06" db="EMBL/GenBank/DDBJ databases">
        <authorList>
            <consortium name="Plant Systems Biology data submission"/>
        </authorList>
    </citation>
    <scope>NUCLEOTIDE SEQUENCE</scope>
    <source>
        <strain evidence="5">D6</strain>
    </source>
</reference>
<dbReference type="SUPFAM" id="SSF52058">
    <property type="entry name" value="L domain-like"/>
    <property type="match status" value="1"/>
</dbReference>
<evidence type="ECO:0000313" key="5">
    <source>
        <dbReference type="EMBL" id="CAB9499025.1"/>
    </source>
</evidence>
<keyword evidence="5" id="KW-0418">Kinase</keyword>
<keyword evidence="1" id="KW-0433">Leucine-rich repeat</keyword>
<comment type="caution">
    <text evidence="5">The sequence shown here is derived from an EMBL/GenBank/DDBJ whole genome shotgun (WGS) entry which is preliminary data.</text>
</comment>
<feature type="compositionally biased region" description="Polar residues" evidence="3">
    <location>
        <begin position="115"/>
        <end position="129"/>
    </location>
</feature>
<organism evidence="5 6">
    <name type="scientific">Seminavis robusta</name>
    <dbReference type="NCBI Taxonomy" id="568900"/>
    <lineage>
        <taxon>Eukaryota</taxon>
        <taxon>Sar</taxon>
        <taxon>Stramenopiles</taxon>
        <taxon>Ochrophyta</taxon>
        <taxon>Bacillariophyta</taxon>
        <taxon>Bacillariophyceae</taxon>
        <taxon>Bacillariophycidae</taxon>
        <taxon>Naviculales</taxon>
        <taxon>Naviculaceae</taxon>
        <taxon>Seminavis</taxon>
    </lineage>
</organism>
<feature type="compositionally biased region" description="Basic and acidic residues" evidence="3">
    <location>
        <begin position="257"/>
        <end position="270"/>
    </location>
</feature>
<evidence type="ECO:0000256" key="4">
    <source>
        <dbReference type="SAM" id="Phobius"/>
    </source>
</evidence>
<dbReference type="Proteomes" id="UP001153069">
    <property type="component" value="Unassembled WGS sequence"/>
</dbReference>
<accession>A0A9N8DEI2</accession>
<keyword evidence="5" id="KW-0675">Receptor</keyword>
<dbReference type="AlphaFoldDB" id="A0A9N8DEI2"/>
<keyword evidence="2" id="KW-0677">Repeat</keyword>
<feature type="region of interest" description="Disordered" evidence="3">
    <location>
        <begin position="99"/>
        <end position="177"/>
    </location>
</feature>
<dbReference type="GO" id="GO:0016301">
    <property type="term" value="F:kinase activity"/>
    <property type="evidence" value="ECO:0007669"/>
    <property type="project" value="UniProtKB-KW"/>
</dbReference>
<sequence>MKHHKIKEANHTKSDTEEQEAKMEVDEELNLLEVVADRIAHRKCAVKHSVSYDDDDDRLEAAIPASHEELVGKGKQENITMQAGASSSITATVSLAPAGIHPTTRSFPTRDKHNSLPQVTDQPSTQQDSAKIPGAYDDSTTRGFDRAVLGLSDPPGAYAEAPGTEPTRRRQSPMALHAPTSEVAASIMEDVSDDETAVSRPRLAVMDESRENHGSAHEGAANQPGRPMPSSDTTLPQASLVGTNGLPSTGNFPRAQRYNESDGDKARDTTRQQQFRIKLLLEFIMALVISISIALVVLAAWDHSTSSDVGALETAVPTSPSQAPLSKNDSLVTILPETTASSIEHDPQSPQSKAFQWLLQDVHKLPSLSLDRIRQRFALATLFYALHGNTWDNNTNWLDHSVHECDWFNQPDFARNTTVSQIYHGYQAGLHGSIPEEIWTLTALDTLMLHRNQQLGGTISTGIGSLSKLRWLVLDECSLTGSLPTELGKAISLKHFIAGGNQLSSTISAELFRLSELEILSLDENSLEGTLPTEIGFLTSTTFVTLSGNELGGPLPSELGLLANKIVSLDMKHNQLLSGTIPTELGLLTNLVELDLLHNQLLGPVPSELANLSSLGLLTMANNSLSGSIPREFIALQDSLYTLKLEGNPLLSGTIPEDLCNITGTWISSRWKRGGGPEGLSFDCTGNLCGCGSCPC</sequence>
<keyword evidence="5" id="KW-0808">Transferase</keyword>